<dbReference type="GO" id="GO:0015074">
    <property type="term" value="P:DNA integration"/>
    <property type="evidence" value="ECO:0007669"/>
    <property type="project" value="InterPro"/>
</dbReference>
<dbReference type="GO" id="GO:0006310">
    <property type="term" value="P:DNA recombination"/>
    <property type="evidence" value="ECO:0007669"/>
    <property type="project" value="UniProtKB-KW"/>
</dbReference>
<protein>
    <recommendedName>
        <fullName evidence="2">Tyr recombinase domain-containing protein</fullName>
    </recommendedName>
</protein>
<dbReference type="AlphaFoldDB" id="A0A0F9RVV1"/>
<evidence type="ECO:0000259" key="2">
    <source>
        <dbReference type="PROSITE" id="PS51898"/>
    </source>
</evidence>
<dbReference type="CDD" id="cd00397">
    <property type="entry name" value="DNA_BRE_C"/>
    <property type="match status" value="1"/>
</dbReference>
<comment type="caution">
    <text evidence="3">The sequence shown here is derived from an EMBL/GenBank/DDBJ whole genome shotgun (WGS) entry which is preliminary data.</text>
</comment>
<dbReference type="InterPro" id="IPR002104">
    <property type="entry name" value="Integrase_catalytic"/>
</dbReference>
<reference evidence="3" key="1">
    <citation type="journal article" date="2015" name="Nature">
        <title>Complex archaea that bridge the gap between prokaryotes and eukaryotes.</title>
        <authorList>
            <person name="Spang A."/>
            <person name="Saw J.H."/>
            <person name="Jorgensen S.L."/>
            <person name="Zaremba-Niedzwiedzka K."/>
            <person name="Martijn J."/>
            <person name="Lind A.E."/>
            <person name="van Eijk R."/>
            <person name="Schleper C."/>
            <person name="Guy L."/>
            <person name="Ettema T.J."/>
        </authorList>
    </citation>
    <scope>NUCLEOTIDE SEQUENCE</scope>
</reference>
<feature type="domain" description="Tyr recombinase" evidence="2">
    <location>
        <begin position="91"/>
        <end position="260"/>
    </location>
</feature>
<dbReference type="Gene3D" id="1.10.443.10">
    <property type="entry name" value="Intergrase catalytic core"/>
    <property type="match status" value="1"/>
</dbReference>
<proteinExistence type="predicted"/>
<dbReference type="EMBL" id="LAZR01000691">
    <property type="protein sequence ID" value="KKN60580.1"/>
    <property type="molecule type" value="Genomic_DNA"/>
</dbReference>
<dbReference type="GO" id="GO:0003677">
    <property type="term" value="F:DNA binding"/>
    <property type="evidence" value="ECO:0007669"/>
    <property type="project" value="InterPro"/>
</dbReference>
<dbReference type="PROSITE" id="PS51898">
    <property type="entry name" value="TYR_RECOMBINASE"/>
    <property type="match status" value="1"/>
</dbReference>
<evidence type="ECO:0000313" key="3">
    <source>
        <dbReference type="EMBL" id="KKN60580.1"/>
    </source>
</evidence>
<sequence length="306" mass="34510">MLDSTKQRYLKLAKHFYRTQLNNEGLSTGRIRSALIQAAPNYRPDYFRVVKNALAFDVRERGYPAVAEKILKIQNPTTRPNSTHPVKAKRPATKALNQEDFRKLSERLARTGKHDAFAAVILAWYLGARPSEMYSIRVEGTQFHITGAKQDEKGIRGADRTLVFSDEDTADLVANAVFVYQNTYRSLAAVRNSLREQCRQLWPQRKVQLTLKSLRHQLGSNLKASGLDPKVMAYIMGHQSTRSIERYGDKRLAHNGSLSIPAPAPDADTSKVRVHSASKPAWHSAVTAALNERTRVPNHQTKQRQA</sequence>
<dbReference type="SUPFAM" id="SSF56349">
    <property type="entry name" value="DNA breaking-rejoining enzymes"/>
    <property type="match status" value="1"/>
</dbReference>
<gene>
    <name evidence="3" type="ORF">LCGC14_0530750</name>
</gene>
<name>A0A0F9RVV1_9ZZZZ</name>
<keyword evidence="1" id="KW-0233">DNA recombination</keyword>
<dbReference type="Pfam" id="PF00589">
    <property type="entry name" value="Phage_integrase"/>
    <property type="match status" value="1"/>
</dbReference>
<organism evidence="3">
    <name type="scientific">marine sediment metagenome</name>
    <dbReference type="NCBI Taxonomy" id="412755"/>
    <lineage>
        <taxon>unclassified sequences</taxon>
        <taxon>metagenomes</taxon>
        <taxon>ecological metagenomes</taxon>
    </lineage>
</organism>
<accession>A0A0F9RVV1</accession>
<dbReference type="InterPro" id="IPR011010">
    <property type="entry name" value="DNA_brk_join_enz"/>
</dbReference>
<dbReference type="InterPro" id="IPR013762">
    <property type="entry name" value="Integrase-like_cat_sf"/>
</dbReference>
<evidence type="ECO:0000256" key="1">
    <source>
        <dbReference type="ARBA" id="ARBA00023172"/>
    </source>
</evidence>